<organism evidence="2 3">
    <name type="scientific">Candidatus Glassbacteria bacterium RIFCSPLOWO2_12_FULL_58_11</name>
    <dbReference type="NCBI Taxonomy" id="1817867"/>
    <lineage>
        <taxon>Bacteria</taxon>
        <taxon>Candidatus Glassiibacteriota</taxon>
    </lineage>
</organism>
<protein>
    <submittedName>
        <fullName evidence="2">Uncharacterized protein</fullName>
    </submittedName>
</protein>
<evidence type="ECO:0000313" key="3">
    <source>
        <dbReference type="Proteomes" id="UP000179129"/>
    </source>
</evidence>
<keyword evidence="1" id="KW-0732">Signal</keyword>
<feature type="signal peptide" evidence="1">
    <location>
        <begin position="1"/>
        <end position="15"/>
    </location>
</feature>
<reference evidence="2 3" key="1">
    <citation type="journal article" date="2016" name="Nat. Commun.">
        <title>Thousands of microbial genomes shed light on interconnected biogeochemical processes in an aquifer system.</title>
        <authorList>
            <person name="Anantharaman K."/>
            <person name="Brown C.T."/>
            <person name="Hug L.A."/>
            <person name="Sharon I."/>
            <person name="Castelle C.J."/>
            <person name="Probst A.J."/>
            <person name="Thomas B.C."/>
            <person name="Singh A."/>
            <person name="Wilkins M.J."/>
            <person name="Karaoz U."/>
            <person name="Brodie E.L."/>
            <person name="Williams K.H."/>
            <person name="Hubbard S.S."/>
            <person name="Banfield J.F."/>
        </authorList>
    </citation>
    <scope>NUCLEOTIDE SEQUENCE [LARGE SCALE GENOMIC DNA]</scope>
</reference>
<comment type="caution">
    <text evidence="2">The sequence shown here is derived from an EMBL/GenBank/DDBJ whole genome shotgun (WGS) entry which is preliminary data.</text>
</comment>
<dbReference type="EMBL" id="MFIX01000246">
    <property type="protein sequence ID" value="OGG00690.1"/>
    <property type="molecule type" value="Genomic_DNA"/>
</dbReference>
<evidence type="ECO:0000313" key="2">
    <source>
        <dbReference type="EMBL" id="OGG00690.1"/>
    </source>
</evidence>
<evidence type="ECO:0000256" key="1">
    <source>
        <dbReference type="SAM" id="SignalP"/>
    </source>
</evidence>
<dbReference type="AlphaFoldDB" id="A0A1F5YKJ9"/>
<dbReference type="Proteomes" id="UP000179129">
    <property type="component" value="Unassembled WGS sequence"/>
</dbReference>
<sequence>MFVSCLAAALWLASAAGCVKTSYTPAKGAETYAPTEDLVVLTYYPEQPYIVIGTLRARGVSQEKILAELRKQALRKGAEGIIVKPAAEIGNEYASERRSEFKKSELLVEAIAFRYKKPEQH</sequence>
<accession>A0A1F5YKJ9</accession>
<name>A0A1F5YKJ9_9BACT</name>
<gene>
    <name evidence="2" type="ORF">A3F83_03820</name>
</gene>
<proteinExistence type="predicted"/>
<feature type="chain" id="PRO_5012995111" evidence="1">
    <location>
        <begin position="16"/>
        <end position="121"/>
    </location>
</feature>